<dbReference type="EMBL" id="LK052895">
    <property type="protein sequence ID" value="CDR42755.1"/>
    <property type="molecule type" value="Genomic_DNA"/>
</dbReference>
<sequence>MIENIISHLSIQDNGVDKKEDFCLALSDNGVILAGGQSASLLTDLVAALNKLKSIDDDNASTSLDINDTIVKELCKEVSANMDALPSCQIKHLHIQSLLQVIALVHASYELNELIMKEMSNDLIDKILGIYLDALYVLKHLPKQTGNLLSRVSFISPLLITISFSFKIQYPNSPSLLKVLSLIFAYHLKHRSLLVETMKLFSFNGTTNLEVFEVFNKLWEKTLEAPGTQGLDPKFAPGPLTLTRRLEAITSTYVELTVVDQILPYSPNQGLLKLTKDTVTVYNCLSSLNPQSGIKDLLPIVNILSSTLDQELVLCLAGTLGLQHLLISLHQIPDLKDTMNFIFFHLGNCAVASNSQVLFTNSMLLTADIYDAFNSSKYARYKAVFELVDHNYKIDFTKDYQMVMAIEGALSTINSDFSLAEDHKILFEFGSTFSIDSLFNYTTSIISTGLLKFVSPFREIPTKFTKTMSLERFAPLPRSNFLGFKFINNTFERQINLRNFDRLVSSAHTCLEIMGNILEGYTHSNDRFRTKGSLFCNDANLQYCANHVLLEQYFTTLFTVLILAHEMMTRGEGRTNNMKSSVVYDYMSIGNVLKLQVFQLFTDLFQLYGSFGAYELVQFIEMVSHEDLEMQRIGVVLLNHLIFHSSEDFKKYVVENGIINKKICTFVKYWDDGSTLYTPLLDLLKIGERKEFTVVVFEKQRYLDILGLSPIKSPGQPSSIHTSNSYTGDCNIAGTSINVPHTANTTMSDASRSSNPGHNRNTTTGSSFNQHDLSTPVSAAPSNYHYREMNKRNGFESSNTGVGQYQYQNNHMDHYKTSRIRGVQSFIPKQTTKAQSQADAQCQPLNQLNTVNKYSSQIDQGSSTLNGAGQSFSALNKSQPSLQVGQYGKF</sequence>
<dbReference type="OrthoDB" id="4069217at2759"/>
<evidence type="ECO:0000256" key="1">
    <source>
        <dbReference type="SAM" id="MobiDB-lite"/>
    </source>
</evidence>
<dbReference type="VEuPathDB" id="FungiDB:BON22_3178"/>
<proteinExistence type="predicted"/>
<feature type="region of interest" description="Disordered" evidence="1">
    <location>
        <begin position="737"/>
        <end position="779"/>
    </location>
</feature>
<reference evidence="2" key="1">
    <citation type="journal article" date="2014" name="Genome Announc.">
        <title>Genome sequence of the yeast Cyberlindnera fabianii (Hansenula fabianii).</title>
        <authorList>
            <person name="Freel K.C."/>
            <person name="Sarilar V."/>
            <person name="Neuveglise C."/>
            <person name="Devillers H."/>
            <person name="Friedrich A."/>
            <person name="Schacherer J."/>
        </authorList>
    </citation>
    <scope>NUCLEOTIDE SEQUENCE</scope>
    <source>
        <strain evidence="2">YJS4271</strain>
    </source>
</reference>
<evidence type="ECO:0000313" key="2">
    <source>
        <dbReference type="EMBL" id="CDR42755.1"/>
    </source>
</evidence>
<organism evidence="2">
    <name type="scientific">Cyberlindnera fabianii</name>
    <name type="common">Yeast</name>
    <name type="synonym">Hansenula fabianii</name>
    <dbReference type="NCBI Taxonomy" id="36022"/>
    <lineage>
        <taxon>Eukaryota</taxon>
        <taxon>Fungi</taxon>
        <taxon>Dikarya</taxon>
        <taxon>Ascomycota</taxon>
        <taxon>Saccharomycotina</taxon>
        <taxon>Saccharomycetes</taxon>
        <taxon>Phaffomycetales</taxon>
        <taxon>Phaffomycetaceae</taxon>
        <taxon>Cyberlindnera</taxon>
    </lineage>
</organism>
<dbReference type="AlphaFoldDB" id="A0A061B500"/>
<name>A0A061B500_CYBFA</name>
<protein>
    <submittedName>
        <fullName evidence="2">CYFA0S10e01882g1_1</fullName>
    </submittedName>
</protein>
<accession>A0A061B500</accession>
<gene>
    <name evidence="2" type="ORF">CYFA0S_10e01882g</name>
</gene>
<dbReference type="PhylomeDB" id="A0A061B500"/>